<evidence type="ECO:0000256" key="2">
    <source>
        <dbReference type="ARBA" id="ARBA00010992"/>
    </source>
</evidence>
<proteinExistence type="inferred from homology"/>
<feature type="transmembrane region" description="Helical" evidence="7">
    <location>
        <begin position="361"/>
        <end position="381"/>
    </location>
</feature>
<organism evidence="9 10">
    <name type="scientific">Hyphodiscus hymeniophilus</name>
    <dbReference type="NCBI Taxonomy" id="353542"/>
    <lineage>
        <taxon>Eukaryota</taxon>
        <taxon>Fungi</taxon>
        <taxon>Dikarya</taxon>
        <taxon>Ascomycota</taxon>
        <taxon>Pezizomycotina</taxon>
        <taxon>Leotiomycetes</taxon>
        <taxon>Helotiales</taxon>
        <taxon>Hyphodiscaceae</taxon>
        <taxon>Hyphodiscus</taxon>
    </lineage>
</organism>
<feature type="transmembrane region" description="Helical" evidence="7">
    <location>
        <begin position="329"/>
        <end position="349"/>
    </location>
</feature>
<evidence type="ECO:0000256" key="5">
    <source>
        <dbReference type="ARBA" id="ARBA00023136"/>
    </source>
</evidence>
<dbReference type="OrthoDB" id="6612291at2759"/>
<evidence type="ECO:0000259" key="8">
    <source>
        <dbReference type="PROSITE" id="PS50850"/>
    </source>
</evidence>
<feature type="transmembrane region" description="Helical" evidence="7">
    <location>
        <begin position="143"/>
        <end position="161"/>
    </location>
</feature>
<gene>
    <name evidence="9" type="ORF">D0Z07_5825</name>
</gene>
<dbReference type="AlphaFoldDB" id="A0A9P6VHF6"/>
<dbReference type="PANTHER" id="PTHR48022:SF11">
    <property type="entry name" value="MONOSACCHARIDE TRANSPORTER (HXT8), PUTATIVE (AFU_ORTHOLOGUE AFUA_2G08120)-RELATED"/>
    <property type="match status" value="1"/>
</dbReference>
<feature type="compositionally biased region" description="Polar residues" evidence="6">
    <location>
        <begin position="7"/>
        <end position="22"/>
    </location>
</feature>
<evidence type="ECO:0000256" key="4">
    <source>
        <dbReference type="ARBA" id="ARBA00022989"/>
    </source>
</evidence>
<evidence type="ECO:0000313" key="9">
    <source>
        <dbReference type="EMBL" id="KAG0648156.1"/>
    </source>
</evidence>
<feature type="region of interest" description="Disordered" evidence="6">
    <location>
        <begin position="1"/>
        <end position="25"/>
    </location>
</feature>
<feature type="domain" description="Major facilitator superfamily (MFS) profile" evidence="8">
    <location>
        <begin position="37"/>
        <end position="481"/>
    </location>
</feature>
<keyword evidence="4 7" id="KW-1133">Transmembrane helix</keyword>
<dbReference type="PROSITE" id="PS50850">
    <property type="entry name" value="MFS"/>
    <property type="match status" value="1"/>
</dbReference>
<feature type="transmembrane region" description="Helical" evidence="7">
    <location>
        <begin position="109"/>
        <end position="137"/>
    </location>
</feature>
<dbReference type="Gene3D" id="1.20.1250.20">
    <property type="entry name" value="MFS general substrate transporter like domains"/>
    <property type="match status" value="1"/>
</dbReference>
<dbReference type="GO" id="GO:0005351">
    <property type="term" value="F:carbohydrate:proton symporter activity"/>
    <property type="evidence" value="ECO:0007669"/>
    <property type="project" value="TreeGrafter"/>
</dbReference>
<feature type="transmembrane region" description="Helical" evidence="7">
    <location>
        <begin position="79"/>
        <end position="97"/>
    </location>
</feature>
<feature type="transmembrane region" description="Helical" evidence="7">
    <location>
        <begin position="35"/>
        <end position="59"/>
    </location>
</feature>
<evidence type="ECO:0000256" key="3">
    <source>
        <dbReference type="ARBA" id="ARBA00022692"/>
    </source>
</evidence>
<keyword evidence="5 7" id="KW-0472">Membrane</keyword>
<evidence type="ECO:0000256" key="6">
    <source>
        <dbReference type="SAM" id="MobiDB-lite"/>
    </source>
</evidence>
<keyword evidence="9" id="KW-0813">Transport</keyword>
<dbReference type="SUPFAM" id="SSF103473">
    <property type="entry name" value="MFS general substrate transporter"/>
    <property type="match status" value="1"/>
</dbReference>
<dbReference type="InterPro" id="IPR005828">
    <property type="entry name" value="MFS_sugar_transport-like"/>
</dbReference>
<sequence length="536" mass="58772">MEDANPDVSTVAESQTGETSLATEKRKRHFGPRMVFCIIIIMMGSLSYSYSAGVIGTTIGQPSFYRYMGLDQSPHSTALLGACSSLYYTGGVFGSFFSNFVGDRWGRKISIYTGAIIVIVSAALCAGSVNIAMFIVFRFTSGFGAFMLLMSVPLWIIEVVPPEVRGAFAQCHSVAVSMGYLISGYVGVGFFLDLPINSISAWRGPQAIGVLPPIILLSGLWWIPESPRYLLMKGRVASARKIVRSLHSAPGDTEHRFAEIELFQMTKQIELDRTLPSSWLDMFRRPSFRKRMWMTVFIGFAVLSSGNLAISIYATVLLSNLGFDSTKQLLIQSGFFAAVMPGLFASIFFTDHLRRPSMVGGGLFVMVVVLSCYTAVTASFLDVASNKSAQIAGVALIYIFEVFSAALVEGPLAYWAAEFYPTHLRAKGATLQTVTYACVSIMWSQSSSTAIANLGWKFFLIFICITVVTGNVIFWYFPDTQGKSLEEVALLFGDDDLVVLLQEDIHIDASHHITGKLHLNGEGKTIVETVEDVQHV</sequence>
<dbReference type="InterPro" id="IPR036259">
    <property type="entry name" value="MFS_trans_sf"/>
</dbReference>
<name>A0A9P6VHF6_9HELO</name>
<accession>A0A9P6VHF6</accession>
<keyword evidence="3 7" id="KW-0812">Transmembrane</keyword>
<comment type="similarity">
    <text evidence="2">Belongs to the major facilitator superfamily. Sugar transporter (TC 2.A.1.1) family.</text>
</comment>
<dbReference type="EMBL" id="VNKQ01000011">
    <property type="protein sequence ID" value="KAG0648156.1"/>
    <property type="molecule type" value="Genomic_DNA"/>
</dbReference>
<dbReference type="PANTHER" id="PTHR48022">
    <property type="entry name" value="PLASTIDIC GLUCOSE TRANSPORTER 4"/>
    <property type="match status" value="1"/>
</dbReference>
<dbReference type="InterPro" id="IPR050360">
    <property type="entry name" value="MFS_Sugar_Transporters"/>
</dbReference>
<feature type="transmembrane region" description="Helical" evidence="7">
    <location>
        <begin position="393"/>
        <end position="417"/>
    </location>
</feature>
<evidence type="ECO:0000256" key="7">
    <source>
        <dbReference type="SAM" id="Phobius"/>
    </source>
</evidence>
<dbReference type="Pfam" id="PF00083">
    <property type="entry name" value="Sugar_tr"/>
    <property type="match status" value="1"/>
</dbReference>
<feature type="transmembrane region" description="Helical" evidence="7">
    <location>
        <begin position="173"/>
        <end position="192"/>
    </location>
</feature>
<dbReference type="GO" id="GO:0016020">
    <property type="term" value="C:membrane"/>
    <property type="evidence" value="ECO:0007669"/>
    <property type="project" value="UniProtKB-SubCell"/>
</dbReference>
<keyword evidence="9" id="KW-0762">Sugar transport</keyword>
<evidence type="ECO:0000313" key="10">
    <source>
        <dbReference type="Proteomes" id="UP000785200"/>
    </source>
</evidence>
<evidence type="ECO:0000256" key="1">
    <source>
        <dbReference type="ARBA" id="ARBA00004141"/>
    </source>
</evidence>
<dbReference type="Proteomes" id="UP000785200">
    <property type="component" value="Unassembled WGS sequence"/>
</dbReference>
<keyword evidence="10" id="KW-1185">Reference proteome</keyword>
<reference evidence="9" key="1">
    <citation type="submission" date="2019-07" db="EMBL/GenBank/DDBJ databases">
        <title>Hyphodiscus hymeniophilus genome sequencing and assembly.</title>
        <authorList>
            <person name="Kramer G."/>
            <person name="Nodwell J."/>
        </authorList>
    </citation>
    <scope>NUCLEOTIDE SEQUENCE</scope>
    <source>
        <strain evidence="9">ATCC 34498</strain>
    </source>
</reference>
<feature type="transmembrane region" description="Helical" evidence="7">
    <location>
        <begin position="458"/>
        <end position="477"/>
    </location>
</feature>
<feature type="transmembrane region" description="Helical" evidence="7">
    <location>
        <begin position="204"/>
        <end position="223"/>
    </location>
</feature>
<protein>
    <submittedName>
        <fullName evidence="9">High-affinity glucose transporter</fullName>
    </submittedName>
</protein>
<feature type="transmembrane region" description="Helical" evidence="7">
    <location>
        <begin position="292"/>
        <end position="317"/>
    </location>
</feature>
<dbReference type="InterPro" id="IPR020846">
    <property type="entry name" value="MFS_dom"/>
</dbReference>
<comment type="caution">
    <text evidence="9">The sequence shown here is derived from an EMBL/GenBank/DDBJ whole genome shotgun (WGS) entry which is preliminary data.</text>
</comment>
<comment type="subcellular location">
    <subcellularLocation>
        <location evidence="1">Membrane</location>
        <topology evidence="1">Multi-pass membrane protein</topology>
    </subcellularLocation>
</comment>